<dbReference type="Pfam" id="PF00059">
    <property type="entry name" value="Lectin_C"/>
    <property type="match status" value="2"/>
</dbReference>
<proteinExistence type="predicted"/>
<evidence type="ECO:0000313" key="3">
    <source>
        <dbReference type="EMBL" id="KAI2663120.1"/>
    </source>
</evidence>
<reference evidence="3 4" key="1">
    <citation type="submission" date="2022-01" db="EMBL/GenBank/DDBJ databases">
        <title>A high-quality chromosome-level genome assembly of rohu carp, Labeo rohita.</title>
        <authorList>
            <person name="Arick M.A. II"/>
            <person name="Hsu C.-Y."/>
            <person name="Magbanua Z."/>
            <person name="Pechanova O."/>
            <person name="Grover C."/>
            <person name="Miller E."/>
            <person name="Thrash A."/>
            <person name="Ezzel L."/>
            <person name="Alam S."/>
            <person name="Benzie J."/>
            <person name="Hamilton M."/>
            <person name="Karsi A."/>
            <person name="Lawrence M.L."/>
            <person name="Peterson D.G."/>
        </authorList>
    </citation>
    <scope>NUCLEOTIDE SEQUENCE [LARGE SCALE GENOMIC DNA]</scope>
    <source>
        <strain evidence="4">BAU-BD-2019</strain>
        <tissue evidence="3">Blood</tissue>
    </source>
</reference>
<dbReference type="InterPro" id="IPR016186">
    <property type="entry name" value="C-type_lectin-like/link_sf"/>
</dbReference>
<protein>
    <submittedName>
        <fullName evidence="3">Macrophage mannose receptor 1</fullName>
    </submittedName>
</protein>
<dbReference type="InterPro" id="IPR001304">
    <property type="entry name" value="C-type_lectin-like"/>
</dbReference>
<dbReference type="Proteomes" id="UP000830375">
    <property type="component" value="Unassembled WGS sequence"/>
</dbReference>
<dbReference type="PANTHER" id="PTHR45784">
    <property type="entry name" value="C-TYPE LECTIN DOMAIN FAMILY 20 MEMBER A-RELATED"/>
    <property type="match status" value="1"/>
</dbReference>
<sequence length="330" mass="37947">MMQNKIQLVILLAGILSMASCVPYKFILIEEPKTWVEAQSYCREKHTALATVQSDEDRAKLKEAANAVNFQSVAWIGFYKVVWHWSYQNTIISYARWDSSEPNLLNTTEVCALVKRNGRWADTYCSEKRFFFCSDSYTLYYKFRYIETSMTWHEAQTYCRTNYIDLATVKDDNENQFLVNKLNMEFDLEAWIGLSKTPGQWLWLDQTSVSSSVKWLSGQPDDASGDEKCAIASTDGELSDDTCSTPLPFYCRESGKIQRVRVAVKSDGYLNESAVMEAIEKKMKQILSDQDVIFTSSITWNVQPDGNVFQQQKTQENTQTACEEFDPVKQ</sequence>
<accession>A0ABQ8MKA7</accession>
<evidence type="ECO:0000313" key="4">
    <source>
        <dbReference type="Proteomes" id="UP000830375"/>
    </source>
</evidence>
<dbReference type="PROSITE" id="PS51257">
    <property type="entry name" value="PROKAR_LIPOPROTEIN"/>
    <property type="match status" value="1"/>
</dbReference>
<feature type="domain" description="C-type lectin" evidence="2">
    <location>
        <begin position="24"/>
        <end position="134"/>
    </location>
</feature>
<evidence type="ECO:0000256" key="1">
    <source>
        <dbReference type="SAM" id="SignalP"/>
    </source>
</evidence>
<feature type="signal peptide" evidence="1">
    <location>
        <begin position="1"/>
        <end position="21"/>
    </location>
</feature>
<dbReference type="PROSITE" id="PS50041">
    <property type="entry name" value="C_TYPE_LECTIN_2"/>
    <property type="match status" value="2"/>
</dbReference>
<feature type="domain" description="C-type lectin" evidence="2">
    <location>
        <begin position="143"/>
        <end position="252"/>
    </location>
</feature>
<comment type="caution">
    <text evidence="3">The sequence shown here is derived from an EMBL/GenBank/DDBJ whole genome shotgun (WGS) entry which is preliminary data.</text>
</comment>
<dbReference type="InterPro" id="IPR016187">
    <property type="entry name" value="CTDL_fold"/>
</dbReference>
<dbReference type="Gene3D" id="3.10.100.10">
    <property type="entry name" value="Mannose-Binding Protein A, subunit A"/>
    <property type="match status" value="2"/>
</dbReference>
<dbReference type="EMBL" id="JACTAM010000007">
    <property type="protein sequence ID" value="KAI2663120.1"/>
    <property type="molecule type" value="Genomic_DNA"/>
</dbReference>
<name>A0ABQ8MKA7_LABRO</name>
<dbReference type="PANTHER" id="PTHR45784:SF3">
    <property type="entry name" value="C-TYPE LECTIN DOMAIN FAMILY 4 MEMBER K-LIKE-RELATED"/>
    <property type="match status" value="1"/>
</dbReference>
<dbReference type="SUPFAM" id="SSF56436">
    <property type="entry name" value="C-type lectin-like"/>
    <property type="match status" value="2"/>
</dbReference>
<evidence type="ECO:0000259" key="2">
    <source>
        <dbReference type="PROSITE" id="PS50041"/>
    </source>
</evidence>
<keyword evidence="4" id="KW-1185">Reference proteome</keyword>
<keyword evidence="3" id="KW-0675">Receptor</keyword>
<dbReference type="SMART" id="SM00034">
    <property type="entry name" value="CLECT"/>
    <property type="match status" value="2"/>
</dbReference>
<organism evidence="3 4">
    <name type="scientific">Labeo rohita</name>
    <name type="common">Indian major carp</name>
    <name type="synonym">Cyprinus rohita</name>
    <dbReference type="NCBI Taxonomy" id="84645"/>
    <lineage>
        <taxon>Eukaryota</taxon>
        <taxon>Metazoa</taxon>
        <taxon>Chordata</taxon>
        <taxon>Craniata</taxon>
        <taxon>Vertebrata</taxon>
        <taxon>Euteleostomi</taxon>
        <taxon>Actinopterygii</taxon>
        <taxon>Neopterygii</taxon>
        <taxon>Teleostei</taxon>
        <taxon>Ostariophysi</taxon>
        <taxon>Cypriniformes</taxon>
        <taxon>Cyprinidae</taxon>
        <taxon>Labeoninae</taxon>
        <taxon>Labeonini</taxon>
        <taxon>Labeo</taxon>
    </lineage>
</organism>
<gene>
    <name evidence="3" type="ORF">H4Q32_028160</name>
</gene>
<keyword evidence="1" id="KW-0732">Signal</keyword>
<feature type="chain" id="PRO_5047520396" evidence="1">
    <location>
        <begin position="22"/>
        <end position="330"/>
    </location>
</feature>